<organism evidence="1 2">
    <name type="scientific">Ignicoccus islandicus DSM 13165</name>
    <dbReference type="NCBI Taxonomy" id="940295"/>
    <lineage>
        <taxon>Archaea</taxon>
        <taxon>Thermoproteota</taxon>
        <taxon>Thermoprotei</taxon>
        <taxon>Desulfurococcales</taxon>
        <taxon>Desulfurococcaceae</taxon>
        <taxon>Ignicoccus</taxon>
    </lineage>
</organism>
<dbReference type="OrthoDB" id="386285at2157"/>
<dbReference type="EMBL" id="CP006867">
    <property type="protein sequence ID" value="ALU12436.1"/>
    <property type="molecule type" value="Genomic_DNA"/>
</dbReference>
<evidence type="ECO:0000313" key="1">
    <source>
        <dbReference type="EMBL" id="ALU12436.1"/>
    </source>
</evidence>
<protein>
    <submittedName>
        <fullName evidence="1">Uncharacterized protein</fullName>
    </submittedName>
</protein>
<evidence type="ECO:0000313" key="2">
    <source>
        <dbReference type="Proteomes" id="UP000060778"/>
    </source>
</evidence>
<dbReference type="GeneID" id="30680139"/>
<dbReference type="RefSeq" id="WP_075049719.1">
    <property type="nucleotide sequence ID" value="NZ_CP006867.1"/>
</dbReference>
<reference evidence="1 2" key="1">
    <citation type="submission" date="2013-11" db="EMBL/GenBank/DDBJ databases">
        <title>Comparative genomics of Ignicoccus.</title>
        <authorList>
            <person name="Podar M."/>
        </authorList>
    </citation>
    <scope>NUCLEOTIDE SEQUENCE [LARGE SCALE GENOMIC DNA]</scope>
    <source>
        <strain evidence="1 2">DSM 13165</strain>
    </source>
</reference>
<dbReference type="KEGG" id="iis:EYM_03720"/>
<sequence length="500" mass="55802">MNKTLIAFSLLIFLSTYIAYAQNNPLAPLIISSSKERVLFSLAQSYCQTKVRWEQFYSTAISLKPALDSISPDINELLDLLRPGGRLYNLVIGTWYNNYVNGFNSLKPLVLNYLINLQGLISASNAAASYLDGMYGQTLRAQLIREYSNQFSQSSVNIQNYLQNYMANEMMAELSNTTQLLHYKELLVILNATSVTPSAINNLNTSLIESVVPAPETAWYSFTVCSTDYSNNTYKLCFTDLNATTLYGPLFVGFQVPSKSNAYLYYYSEQLGGSCPVNYIQIHTYMMQLYSLYNQIYSQYSSNVMPWEIRLIVTQNVLQGVLGSLANDLLSPLLGPLSKLSTSTASSVIRSCLSVLNNVNVDITSTSLRNYPNGMRYLQVVATNLENIYKKLYRVVDCINFYIPQLQRVNNAYLSALKSRFESLANTDIELWATNHGINCEYTPSVDTVSAIKLVVRNYIAILDPNSPSSFVNTVLTNTAIISFPNVLPPTSLSEGGICG</sequence>
<proteinExistence type="predicted"/>
<dbReference type="Proteomes" id="UP000060778">
    <property type="component" value="Chromosome"/>
</dbReference>
<name>A0A0U2U8Q1_9CREN</name>
<keyword evidence="2" id="KW-1185">Reference proteome</keyword>
<accession>A0A0U2U8Q1</accession>
<dbReference type="AlphaFoldDB" id="A0A0U2U8Q1"/>
<gene>
    <name evidence="1" type="ORF">EYM_03720</name>
</gene>